<dbReference type="EMBL" id="WEKT01000064">
    <property type="protein sequence ID" value="MZI95631.1"/>
    <property type="molecule type" value="Genomic_DNA"/>
</dbReference>
<dbReference type="SUPFAM" id="SSF53822">
    <property type="entry name" value="Periplasmic binding protein-like I"/>
    <property type="match status" value="1"/>
</dbReference>
<dbReference type="InterPro" id="IPR025997">
    <property type="entry name" value="SBP_2_dom"/>
</dbReference>
<name>A0A7X4RW74_9VIBR</name>
<gene>
    <name evidence="6" type="ORF">F9817_20835</name>
</gene>
<comment type="subcellular location">
    <subcellularLocation>
        <location evidence="1">Cell envelope</location>
    </subcellularLocation>
</comment>
<keyword evidence="7" id="KW-1185">Reference proteome</keyword>
<keyword evidence="4" id="KW-0732">Signal</keyword>
<dbReference type="PANTHER" id="PTHR46847:SF1">
    <property type="entry name" value="D-ALLOSE-BINDING PERIPLASMIC PROTEIN-RELATED"/>
    <property type="match status" value="1"/>
</dbReference>
<dbReference type="AlphaFoldDB" id="A0A7X4RW74"/>
<evidence type="ECO:0000256" key="3">
    <source>
        <dbReference type="ARBA" id="ARBA00022181"/>
    </source>
</evidence>
<comment type="similarity">
    <text evidence="2">Belongs to the bacterial solute-binding protein 2 family.</text>
</comment>
<dbReference type="GO" id="GO:0030246">
    <property type="term" value="F:carbohydrate binding"/>
    <property type="evidence" value="ECO:0007669"/>
    <property type="project" value="UniProtKB-ARBA"/>
</dbReference>
<feature type="domain" description="Periplasmic binding protein" evidence="5">
    <location>
        <begin position="43"/>
        <end position="297"/>
    </location>
</feature>
<evidence type="ECO:0000313" key="7">
    <source>
        <dbReference type="Proteomes" id="UP000462621"/>
    </source>
</evidence>
<evidence type="ECO:0000256" key="4">
    <source>
        <dbReference type="ARBA" id="ARBA00022729"/>
    </source>
</evidence>
<protein>
    <recommendedName>
        <fullName evidence="3">Autoinducer 2-binding periplasmic protein LuxP</fullName>
    </recommendedName>
</protein>
<evidence type="ECO:0000256" key="2">
    <source>
        <dbReference type="ARBA" id="ARBA00007639"/>
    </source>
</evidence>
<reference evidence="6 7" key="1">
    <citation type="submission" date="2019-10" db="EMBL/GenBank/DDBJ databases">
        <title>Vibrio sp. nov. isolated from a shrimp pond.</title>
        <authorList>
            <person name="Gomez-Gil B."/>
            <person name="Enciso-Ibarra J."/>
            <person name="Enciso-Ibarra K."/>
            <person name="Bolan-Mejia C."/>
        </authorList>
    </citation>
    <scope>NUCLEOTIDE SEQUENCE [LARGE SCALE GENOMIC DNA]</scope>
    <source>
        <strain evidence="6 7">CAIM 722</strain>
    </source>
</reference>
<dbReference type="PANTHER" id="PTHR46847">
    <property type="entry name" value="D-ALLOSE-BINDING PERIPLASMIC PROTEIN-RELATED"/>
    <property type="match status" value="1"/>
</dbReference>
<dbReference type="Gene3D" id="3.40.50.2300">
    <property type="match status" value="2"/>
</dbReference>
<comment type="caution">
    <text evidence="6">The sequence shown here is derived from an EMBL/GenBank/DDBJ whole genome shotgun (WGS) entry which is preliminary data.</text>
</comment>
<dbReference type="InterPro" id="IPR028082">
    <property type="entry name" value="Peripla_BP_I"/>
</dbReference>
<dbReference type="Proteomes" id="UP000462621">
    <property type="component" value="Unassembled WGS sequence"/>
</dbReference>
<evidence type="ECO:0000259" key="5">
    <source>
        <dbReference type="Pfam" id="PF13407"/>
    </source>
</evidence>
<accession>A0A7X4RW74</accession>
<evidence type="ECO:0000256" key="1">
    <source>
        <dbReference type="ARBA" id="ARBA00004196"/>
    </source>
</evidence>
<organism evidence="6 7">
    <name type="scientific">Vibrio eleionomae</name>
    <dbReference type="NCBI Taxonomy" id="2653505"/>
    <lineage>
        <taxon>Bacteria</taxon>
        <taxon>Pseudomonadati</taxon>
        <taxon>Pseudomonadota</taxon>
        <taxon>Gammaproteobacteria</taxon>
        <taxon>Vibrionales</taxon>
        <taxon>Vibrionaceae</taxon>
        <taxon>Vibrio</taxon>
    </lineage>
</organism>
<proteinExistence type="inferred from homology"/>
<dbReference type="Pfam" id="PF13407">
    <property type="entry name" value="Peripla_BP_4"/>
    <property type="match status" value="1"/>
</dbReference>
<dbReference type="GO" id="GO:0055085">
    <property type="term" value="P:transmembrane transport"/>
    <property type="evidence" value="ECO:0007669"/>
    <property type="project" value="UniProtKB-ARBA"/>
</dbReference>
<dbReference type="GO" id="GO:0030313">
    <property type="term" value="C:cell envelope"/>
    <property type="evidence" value="ECO:0007669"/>
    <property type="project" value="UniProtKB-SubCell"/>
</dbReference>
<evidence type="ECO:0000313" key="6">
    <source>
        <dbReference type="EMBL" id="MZI95631.1"/>
    </source>
</evidence>
<sequence>MELNFMNRSKLRFKHGIHIAAALLLGSMLLHVPMANAKFLAVTVSSEDNFRNLLSSSIEKAVDDRRDDVYIDSAENNFAVQVQQIESYIKAGADAIIIFPCGTPEQNESLFKYAEKVPLVFINTEPTDDLEGMPRNTIYVGSNELESGTMQMEELARLAGYKGKIALMMGDMNHKAARTRTQDVDDVVAKYPNLTVIKRESGFWQRNKGYKIVSDWIKQGVDFDILLGNNDEMIIGGIMALRDAGKDPKKYLTGGVDATKDALIDMSKGDLDVTVLQDAVGQGRAAVEMAYKMINGERVKSPHWVPFKLVTKDNYQQFVKD</sequence>